<dbReference type="InterPro" id="IPR025337">
    <property type="entry name" value="Questin_oxidase-like"/>
</dbReference>
<feature type="region of interest" description="Disordered" evidence="2">
    <location>
        <begin position="1"/>
        <end position="62"/>
    </location>
</feature>
<dbReference type="PANTHER" id="PTHR35870:SF1">
    <property type="entry name" value="PROTEIN, PUTATIVE (AFU_ORTHOLOGUE AFUA_5G03330)-RELATED"/>
    <property type="match status" value="1"/>
</dbReference>
<feature type="compositionally biased region" description="Basic and acidic residues" evidence="2">
    <location>
        <begin position="10"/>
        <end position="23"/>
    </location>
</feature>
<comment type="caution">
    <text evidence="3">The sequence shown here is derived from an EMBL/GenBank/DDBJ whole genome shotgun (WGS) entry which is preliminary data.</text>
</comment>
<gene>
    <name evidence="3" type="ORF">JVT61DRAFT_6190</name>
</gene>
<evidence type="ECO:0000313" key="3">
    <source>
        <dbReference type="EMBL" id="KAG6373547.1"/>
    </source>
</evidence>
<organism evidence="3 4">
    <name type="scientific">Boletus reticuloceps</name>
    <dbReference type="NCBI Taxonomy" id="495285"/>
    <lineage>
        <taxon>Eukaryota</taxon>
        <taxon>Fungi</taxon>
        <taxon>Dikarya</taxon>
        <taxon>Basidiomycota</taxon>
        <taxon>Agaricomycotina</taxon>
        <taxon>Agaricomycetes</taxon>
        <taxon>Agaricomycetidae</taxon>
        <taxon>Boletales</taxon>
        <taxon>Boletineae</taxon>
        <taxon>Boletaceae</taxon>
        <taxon>Boletoideae</taxon>
        <taxon>Boletus</taxon>
    </lineage>
</organism>
<dbReference type="PANTHER" id="PTHR35870">
    <property type="entry name" value="PROTEIN, PUTATIVE (AFU_ORTHOLOGUE AFUA_5G03330)-RELATED"/>
    <property type="match status" value="1"/>
</dbReference>
<evidence type="ECO:0008006" key="5">
    <source>
        <dbReference type="Google" id="ProtNLM"/>
    </source>
</evidence>
<dbReference type="OrthoDB" id="10004862at2759"/>
<keyword evidence="4" id="KW-1185">Reference proteome</keyword>
<sequence length="546" mass="60619">MSSSSEYEPDSNRPFHRPGEDPTHLPPEALTARGLADYSPKTAATVGGPQTRPPLDKLFNAPPLPPSAFSPRTFPGIDQASTQALIETLSDNHVRWHIFFNYKGFHNHAAHHILAIWALGAPGPVIEAAYATHCEYQRPAFAAPGPINKPTFNKHLGDERYYAGYLDYFSSELLQKGLKQCLEEHIFASEANFGTAFPEMLSRFVAGFLHPFIHVGYGAEFSSIGISAEGLAMAAVHPSSPDLLPRVWFPDVVSGVNTRGGNRTALSIVALVSCDPRLSQIKHMDEEMMCSKILTEHGSIIHDYVNMWKFDISTEDGIADAIEELSWANDLIYGVGGYSTDKPFSADFFLMHLVTSSIFLPSLLASIDKFSSRRLLLMAYFTSALSYYVARGRPRLDIRSFYKSTENLVHEVPGPKTEPVSGTLPTPTSDLAQTPNAWYPMIQTTIIHPNEHLCKTQRALAHHSSLYGTRKKGWCVPPEGRTVTAAQVVREEEAEDKVGLQELDGTIFVRLAMLTQNRLGWMREGETAGEWDFEGFYWKPEESASV</sequence>
<evidence type="ECO:0000256" key="2">
    <source>
        <dbReference type="SAM" id="MobiDB-lite"/>
    </source>
</evidence>
<dbReference type="EMBL" id="JAGFBS010000021">
    <property type="protein sequence ID" value="KAG6373547.1"/>
    <property type="molecule type" value="Genomic_DNA"/>
</dbReference>
<proteinExistence type="predicted"/>
<accession>A0A8I2YKT7</accession>
<reference evidence="3" key="1">
    <citation type="submission" date="2021-03" db="EMBL/GenBank/DDBJ databases">
        <title>Evolutionary innovations through gain and loss of genes in the ectomycorrhizal Boletales.</title>
        <authorList>
            <person name="Wu G."/>
            <person name="Miyauchi S."/>
            <person name="Morin E."/>
            <person name="Yang Z.-L."/>
            <person name="Xu J."/>
            <person name="Martin F.M."/>
        </authorList>
    </citation>
    <scope>NUCLEOTIDE SEQUENCE</scope>
    <source>
        <strain evidence="3">BR01</strain>
    </source>
</reference>
<evidence type="ECO:0000256" key="1">
    <source>
        <dbReference type="ARBA" id="ARBA00023002"/>
    </source>
</evidence>
<dbReference type="AlphaFoldDB" id="A0A8I2YKT7"/>
<dbReference type="GO" id="GO:0016491">
    <property type="term" value="F:oxidoreductase activity"/>
    <property type="evidence" value="ECO:0007669"/>
    <property type="project" value="UniProtKB-KW"/>
</dbReference>
<keyword evidence="1" id="KW-0560">Oxidoreductase</keyword>
<dbReference type="Pfam" id="PF14027">
    <property type="entry name" value="Questin_oxidase"/>
    <property type="match status" value="1"/>
</dbReference>
<dbReference type="Proteomes" id="UP000683000">
    <property type="component" value="Unassembled WGS sequence"/>
</dbReference>
<evidence type="ECO:0000313" key="4">
    <source>
        <dbReference type="Proteomes" id="UP000683000"/>
    </source>
</evidence>
<name>A0A8I2YKT7_9AGAM</name>
<protein>
    <recommendedName>
        <fullName evidence="5">Oxidoreductase AflY</fullName>
    </recommendedName>
</protein>